<dbReference type="Proteomes" id="UP001501455">
    <property type="component" value="Unassembled WGS sequence"/>
</dbReference>
<organism evidence="2 3">
    <name type="scientific">Streptomyces prasinosporus</name>
    <dbReference type="NCBI Taxonomy" id="68256"/>
    <lineage>
        <taxon>Bacteria</taxon>
        <taxon>Bacillati</taxon>
        <taxon>Actinomycetota</taxon>
        <taxon>Actinomycetes</taxon>
        <taxon>Kitasatosporales</taxon>
        <taxon>Streptomycetaceae</taxon>
        <taxon>Streptomyces</taxon>
        <taxon>Streptomyces albogriseolus group</taxon>
    </lineage>
</organism>
<evidence type="ECO:0000256" key="1">
    <source>
        <dbReference type="SAM" id="MobiDB-lite"/>
    </source>
</evidence>
<evidence type="ECO:0000313" key="3">
    <source>
        <dbReference type="Proteomes" id="UP001501455"/>
    </source>
</evidence>
<sequence length="125" mass="13570">MRPASLWHPDAVPLREDDTICAVASLEEIVPEKADGGAGGNTEPCGGREVVTGRSTSADIWATEDKEHGRSEASRSDNRLRQTGLLRGSHASGPTLTTPTPNGFKEVSVAERWHRLAWTLRDVVR</sequence>
<feature type="compositionally biased region" description="Polar residues" evidence="1">
    <location>
        <begin position="92"/>
        <end position="101"/>
    </location>
</feature>
<accession>A0ABP6U1S6</accession>
<proteinExistence type="predicted"/>
<evidence type="ECO:0000313" key="2">
    <source>
        <dbReference type="EMBL" id="GAA3501314.1"/>
    </source>
</evidence>
<feature type="region of interest" description="Disordered" evidence="1">
    <location>
        <begin position="32"/>
        <end position="103"/>
    </location>
</feature>
<keyword evidence="3" id="KW-1185">Reference proteome</keyword>
<dbReference type="EMBL" id="BAAAXF010000059">
    <property type="protein sequence ID" value="GAA3501314.1"/>
    <property type="molecule type" value="Genomic_DNA"/>
</dbReference>
<name>A0ABP6U1S6_9ACTN</name>
<protein>
    <submittedName>
        <fullName evidence="2">Uncharacterized protein</fullName>
    </submittedName>
</protein>
<comment type="caution">
    <text evidence="2">The sequence shown here is derived from an EMBL/GenBank/DDBJ whole genome shotgun (WGS) entry which is preliminary data.</text>
</comment>
<gene>
    <name evidence="2" type="ORF">GCM10019016_084210</name>
</gene>
<reference evidence="3" key="1">
    <citation type="journal article" date="2019" name="Int. J. Syst. Evol. Microbiol.">
        <title>The Global Catalogue of Microorganisms (GCM) 10K type strain sequencing project: providing services to taxonomists for standard genome sequencing and annotation.</title>
        <authorList>
            <consortium name="The Broad Institute Genomics Platform"/>
            <consortium name="The Broad Institute Genome Sequencing Center for Infectious Disease"/>
            <person name="Wu L."/>
            <person name="Ma J."/>
        </authorList>
    </citation>
    <scope>NUCLEOTIDE SEQUENCE [LARGE SCALE GENOMIC DNA]</scope>
    <source>
        <strain evidence="3">JCM 4816</strain>
    </source>
</reference>
<feature type="compositionally biased region" description="Basic and acidic residues" evidence="1">
    <location>
        <begin position="63"/>
        <end position="80"/>
    </location>
</feature>